<protein>
    <submittedName>
        <fullName evidence="2 3">Uncharacterized protein</fullName>
    </submittedName>
</protein>
<proteinExistence type="predicted"/>
<evidence type="ECO:0000313" key="2">
    <source>
        <dbReference type="RefSeq" id="XP_071910533.1"/>
    </source>
</evidence>
<sequence length="110" mass="12680">MKESLRLYIRNRNTGHKKLHASSTLSSTTFCTKEKLLIKRPQISRKSGIRKGTYIFITPYFVLQSELLLLEGNRSSKKSHLALRCFFSDAFLVSFWILSSLTRCSNKSSM</sequence>
<name>A0ABM4UTD8_COFAR</name>
<accession>A0ABM4UTD8</accession>
<dbReference type="GeneID" id="140009299"/>
<organism evidence="1 3">
    <name type="scientific">Coffea arabica</name>
    <name type="common">Arabian coffee</name>
    <dbReference type="NCBI Taxonomy" id="13443"/>
    <lineage>
        <taxon>Eukaryota</taxon>
        <taxon>Viridiplantae</taxon>
        <taxon>Streptophyta</taxon>
        <taxon>Embryophyta</taxon>
        <taxon>Tracheophyta</taxon>
        <taxon>Spermatophyta</taxon>
        <taxon>Magnoliopsida</taxon>
        <taxon>eudicotyledons</taxon>
        <taxon>Gunneridae</taxon>
        <taxon>Pentapetalae</taxon>
        <taxon>asterids</taxon>
        <taxon>lamiids</taxon>
        <taxon>Gentianales</taxon>
        <taxon>Rubiaceae</taxon>
        <taxon>Ixoroideae</taxon>
        <taxon>Gardenieae complex</taxon>
        <taxon>Bertiereae - Coffeeae clade</taxon>
        <taxon>Coffeeae</taxon>
        <taxon>Coffea</taxon>
    </lineage>
</organism>
<dbReference type="RefSeq" id="XP_071910535.1">
    <property type="nucleotide sequence ID" value="XM_072054434.1"/>
</dbReference>
<gene>
    <name evidence="2 3 4" type="primary">LOC140009299</name>
</gene>
<dbReference type="RefSeq" id="XP_071910533.1">
    <property type="nucleotide sequence ID" value="XM_072054432.1"/>
</dbReference>
<dbReference type="Proteomes" id="UP001652660">
    <property type="component" value="Chromosome 6e"/>
</dbReference>
<dbReference type="RefSeq" id="XP_071910534.1">
    <property type="nucleotide sequence ID" value="XM_072054433.1"/>
</dbReference>
<keyword evidence="1" id="KW-1185">Reference proteome</keyword>
<evidence type="ECO:0000313" key="3">
    <source>
        <dbReference type="RefSeq" id="XP_071910534.1"/>
    </source>
</evidence>
<reference evidence="2 3" key="1">
    <citation type="submission" date="2025-05" db="UniProtKB">
        <authorList>
            <consortium name="RefSeq"/>
        </authorList>
    </citation>
    <scope>IDENTIFICATION</scope>
    <source>
        <tissue evidence="2 3">Leaves</tissue>
    </source>
</reference>
<evidence type="ECO:0000313" key="4">
    <source>
        <dbReference type="RefSeq" id="XP_071910535.1"/>
    </source>
</evidence>
<evidence type="ECO:0000313" key="1">
    <source>
        <dbReference type="Proteomes" id="UP001652660"/>
    </source>
</evidence>